<dbReference type="AlphaFoldDB" id="A0A0U5CFW7"/>
<protein>
    <recommendedName>
        <fullName evidence="3">NAD-dependent epimerase/dehydratase domain-containing protein</fullName>
    </recommendedName>
</protein>
<proteinExistence type="predicted"/>
<dbReference type="PANTHER" id="PTHR48079">
    <property type="entry name" value="PROTEIN YEEZ"/>
    <property type="match status" value="1"/>
</dbReference>
<name>A0A0U5CFW7_ASPCI</name>
<dbReference type="PANTHER" id="PTHR48079:SF7">
    <property type="entry name" value="NAD(P)-BINDING DOMAIN-CONTAINING PROTEIN-RELATED"/>
    <property type="match status" value="1"/>
</dbReference>
<accession>A0A0U5CFW7</accession>
<dbReference type="InterPro" id="IPR036291">
    <property type="entry name" value="NAD(P)-bd_dom_sf"/>
</dbReference>
<dbReference type="SUPFAM" id="SSF51735">
    <property type="entry name" value="NAD(P)-binding Rossmann-fold domains"/>
    <property type="match status" value="1"/>
</dbReference>
<keyword evidence="2" id="KW-1185">Reference proteome</keyword>
<dbReference type="OMA" id="ASHEDKA"/>
<gene>
    <name evidence="1" type="ORF">ASPCAL12506</name>
</gene>
<dbReference type="EMBL" id="CDMC01000014">
    <property type="protein sequence ID" value="CEL09370.1"/>
    <property type="molecule type" value="Genomic_DNA"/>
</dbReference>
<dbReference type="InterPro" id="IPR051783">
    <property type="entry name" value="NAD(P)-dependent_oxidoreduct"/>
</dbReference>
<dbReference type="GO" id="GO:0005737">
    <property type="term" value="C:cytoplasm"/>
    <property type="evidence" value="ECO:0007669"/>
    <property type="project" value="TreeGrafter"/>
</dbReference>
<evidence type="ECO:0000313" key="1">
    <source>
        <dbReference type="EMBL" id="CEL09370.1"/>
    </source>
</evidence>
<dbReference type="STRING" id="454130.A0A0U5CFW7"/>
<sequence>MAAPKIFLTGASGYVGGDALHALLAAHPDWESSITVLLRNRSYESVFRTRYPSLNLFFATYDVSDTSAVEAEVAKNEIVLHFAVSADHLPSAQAIVNGLRKRGGAGGIYIHTSGTDVLLDPQVGPEPPEDGVRVLDDWEGISELRSLPDDAPHRDVDKFVLSSGSDTLKTAIVCPSTVYGPGRGLVSQRSAQIPGYTRLILQSGRGLQFADGKTFWNAVHVYDLSRLYVSFVEDAIAPDGRGKATWNEDGYYLVESGIYHWGDIAKRITSEAFRLGLLPSEEVSVLGKERESRDILRPAGRPITNYAVRAEAIRARRLLGWRPVEGTLESEIPNIVRAEARALGLEVRE</sequence>
<dbReference type="Proteomes" id="UP000054771">
    <property type="component" value="Unassembled WGS sequence"/>
</dbReference>
<dbReference type="Gene3D" id="3.40.50.720">
    <property type="entry name" value="NAD(P)-binding Rossmann-like Domain"/>
    <property type="match status" value="1"/>
</dbReference>
<organism evidence="1 2">
    <name type="scientific">Aspergillus calidoustus</name>
    <dbReference type="NCBI Taxonomy" id="454130"/>
    <lineage>
        <taxon>Eukaryota</taxon>
        <taxon>Fungi</taxon>
        <taxon>Dikarya</taxon>
        <taxon>Ascomycota</taxon>
        <taxon>Pezizomycotina</taxon>
        <taxon>Eurotiomycetes</taxon>
        <taxon>Eurotiomycetidae</taxon>
        <taxon>Eurotiales</taxon>
        <taxon>Aspergillaceae</taxon>
        <taxon>Aspergillus</taxon>
        <taxon>Aspergillus subgen. Nidulantes</taxon>
    </lineage>
</organism>
<reference evidence="2" key="1">
    <citation type="journal article" date="2016" name="Genome Announc.">
        <title>Draft genome sequences of fungus Aspergillus calidoustus.</title>
        <authorList>
            <person name="Horn F."/>
            <person name="Linde J."/>
            <person name="Mattern D.J."/>
            <person name="Walther G."/>
            <person name="Guthke R."/>
            <person name="Scherlach K."/>
            <person name="Martin K."/>
            <person name="Brakhage A.A."/>
            <person name="Petzke L."/>
            <person name="Valiante V."/>
        </authorList>
    </citation>
    <scope>NUCLEOTIDE SEQUENCE [LARGE SCALE GENOMIC DNA]</scope>
    <source>
        <strain evidence="2">SF006504</strain>
    </source>
</reference>
<dbReference type="OrthoDB" id="2130169at2759"/>
<evidence type="ECO:0000313" key="2">
    <source>
        <dbReference type="Proteomes" id="UP000054771"/>
    </source>
</evidence>
<dbReference type="GO" id="GO:0004029">
    <property type="term" value="F:aldehyde dehydrogenase (NAD+) activity"/>
    <property type="evidence" value="ECO:0007669"/>
    <property type="project" value="TreeGrafter"/>
</dbReference>
<evidence type="ECO:0008006" key="3">
    <source>
        <dbReference type="Google" id="ProtNLM"/>
    </source>
</evidence>